<keyword evidence="8 12" id="KW-0479">Metal-binding</keyword>
<feature type="active site" description="Proton donor 1" evidence="5">
    <location>
        <position position="234"/>
    </location>
</feature>
<keyword evidence="12" id="KW-0645">Protease</keyword>
<feature type="binding site" evidence="8">
    <location>
        <position position="131"/>
    </location>
    <ligand>
        <name>Zn(2+)</name>
        <dbReference type="ChEBI" id="CHEBI:29105"/>
        <label>1</label>
        <note>catalytic</note>
    </ligand>
</feature>
<evidence type="ECO:0000256" key="3">
    <source>
        <dbReference type="ARBA" id="ARBA00023157"/>
    </source>
</evidence>
<protein>
    <recommendedName>
        <fullName evidence="12">Angiotensin-converting enzyme</fullName>
        <ecNumber evidence="12">3.4.-.-</ecNumber>
    </recommendedName>
</protein>
<dbReference type="GO" id="GO:0004180">
    <property type="term" value="F:carboxypeptidase activity"/>
    <property type="evidence" value="ECO:0007669"/>
    <property type="project" value="UniProtKB-KW"/>
</dbReference>
<proteinExistence type="inferred from homology"/>
<dbReference type="GO" id="GO:0006508">
    <property type="term" value="P:proteolysis"/>
    <property type="evidence" value="ECO:0007669"/>
    <property type="project" value="UniProtKB-KW"/>
</dbReference>
<reference evidence="13" key="1">
    <citation type="submission" date="2019-08" db="EMBL/GenBank/DDBJ databases">
        <title>The genome of the North American firefly Photinus pyralis.</title>
        <authorList>
            <consortium name="Photinus pyralis genome working group"/>
            <person name="Fallon T.R."/>
            <person name="Sander Lower S.E."/>
            <person name="Weng J.-K."/>
        </authorList>
    </citation>
    <scope>NUCLEOTIDE SEQUENCE</scope>
    <source>
        <strain evidence="13">TRF0915ILg1</strain>
        <tissue evidence="13">Whole body</tissue>
    </source>
</reference>
<dbReference type="GO" id="GO:0046872">
    <property type="term" value="F:metal ion binding"/>
    <property type="evidence" value="ECO:0007669"/>
    <property type="project" value="UniProtKB-KW"/>
</dbReference>
<feature type="non-terminal residue" evidence="13">
    <location>
        <position position="1"/>
    </location>
</feature>
<feature type="binding site" evidence="10">
    <location>
        <position position="107"/>
    </location>
    <ligand>
        <name>Zn(2+)</name>
        <dbReference type="ChEBI" id="CHEBI:29105"/>
        <label>2</label>
        <note>catalytic</note>
    </ligand>
</feature>
<feature type="binding site" evidence="8">
    <location>
        <position position="107"/>
    </location>
    <ligand>
        <name>Zn(2+)</name>
        <dbReference type="ChEBI" id="CHEBI:29105"/>
        <label>1</label>
        <note>catalytic</note>
    </ligand>
</feature>
<evidence type="ECO:0000256" key="7">
    <source>
        <dbReference type="PIRSR" id="PIRSR601548-2"/>
    </source>
</evidence>
<dbReference type="AlphaFoldDB" id="A0A8K0CQZ1"/>
<dbReference type="GO" id="GO:0016020">
    <property type="term" value="C:membrane"/>
    <property type="evidence" value="ECO:0007669"/>
    <property type="project" value="InterPro"/>
</dbReference>
<gene>
    <name evidence="13" type="ORF">ILUMI_16491</name>
</gene>
<accession>A0A8K0CQZ1</accession>
<feature type="active site" description="Proton acceptor 1" evidence="5">
    <location>
        <position position="104"/>
    </location>
</feature>
<dbReference type="Proteomes" id="UP000801492">
    <property type="component" value="Unassembled WGS sequence"/>
</dbReference>
<evidence type="ECO:0000256" key="9">
    <source>
        <dbReference type="PIRSR" id="PIRSR601548-4"/>
    </source>
</evidence>
<keyword evidence="12" id="KW-0378">Hydrolase</keyword>
<feature type="active site" description="Proton donor 2" evidence="6">
    <location>
        <position position="234"/>
    </location>
</feature>
<dbReference type="OrthoDB" id="10029630at2759"/>
<feature type="binding site" evidence="10">
    <location>
        <position position="131"/>
    </location>
    <ligand>
        <name>Zn(2+)</name>
        <dbReference type="ChEBI" id="CHEBI:29105"/>
        <label>2</label>
        <note>catalytic</note>
    </ligand>
</feature>
<dbReference type="EMBL" id="VTPC01063885">
    <property type="protein sequence ID" value="KAF2889682.1"/>
    <property type="molecule type" value="Genomic_DNA"/>
</dbReference>
<organism evidence="13 14">
    <name type="scientific">Ignelater luminosus</name>
    <name type="common">Cucubano</name>
    <name type="synonym">Pyrophorus luminosus</name>
    <dbReference type="NCBI Taxonomy" id="2038154"/>
    <lineage>
        <taxon>Eukaryota</taxon>
        <taxon>Metazoa</taxon>
        <taxon>Ecdysozoa</taxon>
        <taxon>Arthropoda</taxon>
        <taxon>Hexapoda</taxon>
        <taxon>Insecta</taxon>
        <taxon>Pterygota</taxon>
        <taxon>Neoptera</taxon>
        <taxon>Endopterygota</taxon>
        <taxon>Coleoptera</taxon>
        <taxon>Polyphaga</taxon>
        <taxon>Elateriformia</taxon>
        <taxon>Elateroidea</taxon>
        <taxon>Elateridae</taxon>
        <taxon>Agrypninae</taxon>
        <taxon>Pyrophorini</taxon>
        <taxon>Ignelater</taxon>
    </lineage>
</organism>
<feature type="active site" description="Proton acceptor 2" evidence="6">
    <location>
        <position position="104"/>
    </location>
</feature>
<feature type="binding site" evidence="8">
    <location>
        <position position="103"/>
    </location>
    <ligand>
        <name>Zn(2+)</name>
        <dbReference type="ChEBI" id="CHEBI:29105"/>
        <label>1</label>
        <note>catalytic</note>
    </ligand>
</feature>
<keyword evidence="2" id="KW-0732">Signal</keyword>
<comment type="similarity">
    <text evidence="1 11 12">Belongs to the peptidase M2 family.</text>
</comment>
<evidence type="ECO:0000256" key="4">
    <source>
        <dbReference type="ARBA" id="ARBA00023180"/>
    </source>
</evidence>
<evidence type="ECO:0000256" key="2">
    <source>
        <dbReference type="ARBA" id="ARBA00022729"/>
    </source>
</evidence>
<evidence type="ECO:0000256" key="5">
    <source>
        <dbReference type="PIRSR" id="PIRSR601548-1"/>
    </source>
</evidence>
<dbReference type="EC" id="3.4.-.-" evidence="12"/>
<dbReference type="InterPro" id="IPR001548">
    <property type="entry name" value="Peptidase_M2"/>
</dbReference>
<name>A0A8K0CQZ1_IGNLU</name>
<keyword evidence="8 12" id="KW-0862">Zinc</keyword>
<dbReference type="Pfam" id="PF01401">
    <property type="entry name" value="Peptidase_M2"/>
    <property type="match status" value="1"/>
</dbReference>
<keyword evidence="12" id="KW-0482">Metalloprotease</keyword>
<evidence type="ECO:0000256" key="8">
    <source>
        <dbReference type="PIRSR" id="PIRSR601548-3"/>
    </source>
</evidence>
<dbReference type="PROSITE" id="PS52011">
    <property type="entry name" value="PEPTIDASE_M2"/>
    <property type="match status" value="1"/>
</dbReference>
<dbReference type="PRINTS" id="PR00791">
    <property type="entry name" value="PEPDIPTASEA"/>
</dbReference>
<keyword evidence="4 12" id="KW-0325">Glycoprotein</keyword>
<dbReference type="PANTHER" id="PTHR10514:SF27">
    <property type="entry name" value="ANGIOTENSIN-CONVERTING ENZYME"/>
    <property type="match status" value="1"/>
</dbReference>
<feature type="binding site" evidence="10">
    <location>
        <position position="103"/>
    </location>
    <ligand>
        <name>Zn(2+)</name>
        <dbReference type="ChEBI" id="CHEBI:29105"/>
        <label>2</label>
        <note>catalytic</note>
    </ligand>
</feature>
<feature type="disulfide bond" evidence="9 11">
    <location>
        <begin position="72"/>
        <end position="90"/>
    </location>
</feature>
<evidence type="ECO:0000256" key="1">
    <source>
        <dbReference type="ARBA" id="ARBA00008139"/>
    </source>
</evidence>
<sequence length="243" mass="28868">NMWAQDWSSLIPLFVPKNETIDLQENLLKKNWTVHDMVLKAEDMYTSLELPKMTEKFWKNSIFEENQNTTICHGTAANLFSRDDFRMLLCAKMSMEDFYVIHHEMGHIEYYMAYQDQPYIFQDGANSAFHESIGDAVMHAVMVPQHLYRLGLLTDKNLLDKSLDQFLLLQQVLTKIPEIPFSLIIDKYRWDIFNGKLKPDMYNKVYWELNRKIRGVTWPEYRGEEYFDVGGKFHISDNTPYIR</sequence>
<dbReference type="GO" id="GO:0008237">
    <property type="term" value="F:metallopeptidase activity"/>
    <property type="evidence" value="ECO:0007669"/>
    <property type="project" value="UniProtKB-KW"/>
</dbReference>
<dbReference type="SUPFAM" id="SSF55486">
    <property type="entry name" value="Metalloproteases ('zincins'), catalytic domain"/>
    <property type="match status" value="1"/>
</dbReference>
<keyword evidence="3 9" id="KW-1015">Disulfide bond</keyword>
<comment type="caution">
    <text evidence="11">Lacks conserved residue(s) required for the propagation of feature annotation.</text>
</comment>
<evidence type="ECO:0000313" key="14">
    <source>
        <dbReference type="Proteomes" id="UP000801492"/>
    </source>
</evidence>
<keyword evidence="12" id="KW-0121">Carboxypeptidase</keyword>
<dbReference type="GO" id="GO:0008241">
    <property type="term" value="F:peptidyl-dipeptidase activity"/>
    <property type="evidence" value="ECO:0007669"/>
    <property type="project" value="InterPro"/>
</dbReference>
<evidence type="ECO:0000256" key="10">
    <source>
        <dbReference type="PIRSR" id="PIRSR601548-8"/>
    </source>
</evidence>
<comment type="cofactor">
    <cofactor evidence="12">
        <name>Zn(2+)</name>
        <dbReference type="ChEBI" id="CHEBI:29105"/>
    </cofactor>
    <text evidence="12">Binds 1 zinc ion per subunit.</text>
</comment>
<evidence type="ECO:0000256" key="11">
    <source>
        <dbReference type="PROSITE-ProRule" id="PRU01355"/>
    </source>
</evidence>
<comment type="caution">
    <text evidence="13">The sequence shown here is derived from an EMBL/GenBank/DDBJ whole genome shotgun (WGS) entry which is preliminary data.</text>
</comment>
<evidence type="ECO:0000256" key="6">
    <source>
        <dbReference type="PIRSR" id="PIRSR601548-11"/>
    </source>
</evidence>
<evidence type="ECO:0000313" key="13">
    <source>
        <dbReference type="EMBL" id="KAF2889682.1"/>
    </source>
</evidence>
<keyword evidence="14" id="KW-1185">Reference proteome</keyword>
<dbReference type="PANTHER" id="PTHR10514">
    <property type="entry name" value="ANGIOTENSIN-CONVERTING ENZYME"/>
    <property type="match status" value="1"/>
</dbReference>
<evidence type="ECO:0000256" key="12">
    <source>
        <dbReference type="RuleBase" id="RU361144"/>
    </source>
</evidence>
<feature type="binding site" evidence="7">
    <location>
        <position position="243"/>
    </location>
    <ligand>
        <name>chloride</name>
        <dbReference type="ChEBI" id="CHEBI:17996"/>
        <label>1</label>
    </ligand>
</feature>